<dbReference type="CDD" id="cd00044">
    <property type="entry name" value="CysPc"/>
    <property type="match status" value="1"/>
</dbReference>
<dbReference type="InterPro" id="IPR000169">
    <property type="entry name" value="Pept_cys_AS"/>
</dbReference>
<proteinExistence type="inferred from homology"/>
<evidence type="ECO:0000256" key="5">
    <source>
        <dbReference type="ARBA" id="ARBA00022837"/>
    </source>
</evidence>
<dbReference type="Gene3D" id="1.10.238.10">
    <property type="entry name" value="EF-hand"/>
    <property type="match status" value="1"/>
</dbReference>
<evidence type="ECO:0000259" key="10">
    <source>
        <dbReference type="PROSITE" id="PS50222"/>
    </source>
</evidence>
<organism evidence="11">
    <name type="scientific">Centruroides hentzi</name>
    <dbReference type="NCBI Taxonomy" id="88313"/>
    <lineage>
        <taxon>Eukaryota</taxon>
        <taxon>Metazoa</taxon>
        <taxon>Ecdysozoa</taxon>
        <taxon>Arthropoda</taxon>
        <taxon>Chelicerata</taxon>
        <taxon>Arachnida</taxon>
        <taxon>Scorpiones</taxon>
        <taxon>Buthida</taxon>
        <taxon>Buthoidea</taxon>
        <taxon>Buthidae</taxon>
        <taxon>Centruroides</taxon>
    </lineage>
</organism>
<dbReference type="InterPro" id="IPR001300">
    <property type="entry name" value="Peptidase_C2_calpain_cat"/>
</dbReference>
<dbReference type="Gene3D" id="3.90.70.10">
    <property type="entry name" value="Cysteine proteinases"/>
    <property type="match status" value="1"/>
</dbReference>
<dbReference type="Pfam" id="PF00648">
    <property type="entry name" value="Peptidase_C2"/>
    <property type="match status" value="1"/>
</dbReference>
<feature type="compositionally biased region" description="Acidic residues" evidence="8">
    <location>
        <begin position="520"/>
        <end position="538"/>
    </location>
</feature>
<keyword evidence="5" id="KW-0106">Calcium</keyword>
<evidence type="ECO:0000256" key="3">
    <source>
        <dbReference type="ARBA" id="ARBA00022801"/>
    </source>
</evidence>
<dbReference type="GO" id="GO:0006508">
    <property type="term" value="P:proteolysis"/>
    <property type="evidence" value="ECO:0007669"/>
    <property type="project" value="UniProtKB-KW"/>
</dbReference>
<keyword evidence="4 7" id="KW-0788">Thiol protease</keyword>
<evidence type="ECO:0000256" key="1">
    <source>
        <dbReference type="ARBA" id="ARBA00007623"/>
    </source>
</evidence>
<reference evidence="11" key="1">
    <citation type="journal article" date="2017" name="Toxicon">
        <title>Venom-gland transcriptomics and venom proteomics of the Hentz striped scorpion (Centruroides hentzi; Buthidae) reveal high toxin diversity in a harmless member of a lethal family.</title>
        <authorList>
            <person name="Ward M.J."/>
            <person name="Ellsworth S.A."/>
            <person name="Rokyta D.R."/>
        </authorList>
    </citation>
    <scope>NUCLEOTIDE SEQUENCE</scope>
    <source>
        <tissue evidence="11">Venom gland</tissue>
    </source>
</reference>
<dbReference type="PROSITE" id="PS50222">
    <property type="entry name" value="EF_HAND_2"/>
    <property type="match status" value="1"/>
</dbReference>
<evidence type="ECO:0000256" key="4">
    <source>
        <dbReference type="ARBA" id="ARBA00022807"/>
    </source>
</evidence>
<dbReference type="GO" id="GO:0004198">
    <property type="term" value="F:calcium-dependent cysteine-type endopeptidase activity"/>
    <property type="evidence" value="ECO:0007669"/>
    <property type="project" value="InterPro"/>
</dbReference>
<sequence length="702" mass="80490">MAPLVGQILKLGERGSGLRVRGWPQDYQRLKEKCLGEGRLFEDPQFPCSDSSIFYSRAPPRPFEWKRPHELCDAPEFIVEGISRFDVVQGELGDCWLLAAVANLTLNKDLFLRVVPEDQSLGDGYAGIFHFRFWQYGRWIDVVIDDRLPTFAGKLVFMHSSDNTEFWSALLEKAYAKLHGSYESLKGGITSEAMEDFTGGLAEIYEMDKIPPNMFLVLHKAFQRMSLMGCAIEPDPRNPEAILPTGLVAGHAYSITCVKLVEVQTPRVTGKMALLRIRNPWGNEQEWNGAWSDKSPEWTVLSDEEKEDIGLTFSADGEFWMSYKDFVRNFMKLDICNLSPDSLNEESIRDLSTRKWEASAFEGAWTKNCTAGGCRNYLETFATNPQYRVVLEDADEDDDDDLCTMIVALMQKNRRSQRKMGAESLTIGFSIYHLKNPESLPKPLPKEFFKYNASVARSPSFINLREVAARFKLAPGTYCVVPSTFDPNEEGEYILRIFTEKKNDISEYDEDIDLQKPEQEAEEDEEQEEGEEEKEPTEVDEYFAKLAGEDSEIDYVQLREILNHFLKEDFEFEGFTVEVCRSMVAMMDTDLSGKLGFEEFRKLWSDVQTWRSVFKRYDYDSSGCLNTIELRAALHSAGYRVNLHVLRVLAMRYGHGGKVSFEDFMMCAVKLKSMIEFFRHKQTDGGQITVSKDEWMATTMYC</sequence>
<dbReference type="InterPro" id="IPR033883">
    <property type="entry name" value="C2_III"/>
</dbReference>
<feature type="domain" description="Calpain catalytic" evidence="9">
    <location>
        <begin position="40"/>
        <end position="339"/>
    </location>
</feature>
<dbReference type="FunFam" id="2.60.120.380:FF:000002">
    <property type="entry name" value="calpain-3 isoform X1"/>
    <property type="match status" value="1"/>
</dbReference>
<dbReference type="GO" id="GO:0005737">
    <property type="term" value="C:cytoplasm"/>
    <property type="evidence" value="ECO:0007669"/>
    <property type="project" value="TreeGrafter"/>
</dbReference>
<dbReference type="SMART" id="SM00720">
    <property type="entry name" value="calpain_III"/>
    <property type="match status" value="1"/>
</dbReference>
<evidence type="ECO:0000256" key="6">
    <source>
        <dbReference type="PIRSR" id="PIRSR622684-1"/>
    </source>
</evidence>
<dbReference type="SUPFAM" id="SSF47473">
    <property type="entry name" value="EF-hand"/>
    <property type="match status" value="1"/>
</dbReference>
<dbReference type="InterPro" id="IPR022684">
    <property type="entry name" value="Calpain_cysteine_protease"/>
</dbReference>
<dbReference type="PANTHER" id="PTHR10183">
    <property type="entry name" value="CALPAIN"/>
    <property type="match status" value="1"/>
</dbReference>
<feature type="active site" evidence="6 7">
    <location>
        <position position="251"/>
    </location>
</feature>
<dbReference type="Gene3D" id="2.60.120.380">
    <property type="match status" value="1"/>
</dbReference>
<dbReference type="FunFam" id="3.90.70.10:FF:000001">
    <property type="entry name" value="Calpain-1 catalytic subunit"/>
    <property type="match status" value="1"/>
</dbReference>
<dbReference type="InterPro" id="IPR018247">
    <property type="entry name" value="EF_Hand_1_Ca_BS"/>
</dbReference>
<accession>A0A2I9LNU1</accession>
<comment type="similarity">
    <text evidence="1">Belongs to the peptidase C2 family.</text>
</comment>
<keyword evidence="2 7" id="KW-0645">Protease</keyword>
<dbReference type="CDD" id="cd16196">
    <property type="entry name" value="EFh_PEF_CalpA_B"/>
    <property type="match status" value="1"/>
</dbReference>
<dbReference type="PROSITE" id="PS00018">
    <property type="entry name" value="EF_HAND_1"/>
    <property type="match status" value="1"/>
</dbReference>
<keyword evidence="3 7" id="KW-0378">Hydrolase</keyword>
<evidence type="ECO:0000256" key="2">
    <source>
        <dbReference type="ARBA" id="ARBA00022670"/>
    </source>
</evidence>
<dbReference type="InterPro" id="IPR011992">
    <property type="entry name" value="EF-hand-dom_pair"/>
</dbReference>
<evidence type="ECO:0000256" key="7">
    <source>
        <dbReference type="PROSITE-ProRule" id="PRU00239"/>
    </source>
</evidence>
<evidence type="ECO:0000259" key="9">
    <source>
        <dbReference type="PROSITE" id="PS50203"/>
    </source>
</evidence>
<protein>
    <submittedName>
        <fullName evidence="11">Calpain-B</fullName>
    </submittedName>
</protein>
<dbReference type="PRINTS" id="PR00704">
    <property type="entry name" value="CALPAIN"/>
</dbReference>
<dbReference type="InterPro" id="IPR036213">
    <property type="entry name" value="Calpain_III_sf"/>
</dbReference>
<dbReference type="SMART" id="SM00054">
    <property type="entry name" value="EFh"/>
    <property type="match status" value="2"/>
</dbReference>
<dbReference type="PROSITE" id="PS50203">
    <property type="entry name" value="CALPAIN_CAT"/>
    <property type="match status" value="1"/>
</dbReference>
<evidence type="ECO:0000256" key="8">
    <source>
        <dbReference type="SAM" id="MobiDB-lite"/>
    </source>
</evidence>
<feature type="domain" description="EF-hand" evidence="10">
    <location>
        <begin position="605"/>
        <end position="640"/>
    </location>
</feature>
<dbReference type="InterPro" id="IPR038765">
    <property type="entry name" value="Papain-like_cys_pep_sf"/>
</dbReference>
<dbReference type="PANTHER" id="PTHR10183:SF433">
    <property type="entry name" value="CALPAIN-A-RELATED"/>
    <property type="match status" value="1"/>
</dbReference>
<feature type="active site" evidence="6 7">
    <location>
        <position position="279"/>
    </location>
</feature>
<dbReference type="AlphaFoldDB" id="A0A2I9LNU1"/>
<dbReference type="InterPro" id="IPR022683">
    <property type="entry name" value="Calpain_III"/>
</dbReference>
<dbReference type="PROSITE" id="PS00139">
    <property type="entry name" value="THIOL_PROTEASE_CYS"/>
    <property type="match status" value="1"/>
</dbReference>
<dbReference type="SUPFAM" id="SSF54001">
    <property type="entry name" value="Cysteine proteinases"/>
    <property type="match status" value="1"/>
</dbReference>
<feature type="active site" evidence="6 7">
    <location>
        <position position="95"/>
    </location>
</feature>
<dbReference type="EMBL" id="GFWZ01000066">
    <property type="protein sequence ID" value="MBW20056.1"/>
    <property type="molecule type" value="Transcribed_RNA"/>
</dbReference>
<feature type="region of interest" description="Disordered" evidence="8">
    <location>
        <begin position="508"/>
        <end position="538"/>
    </location>
</feature>
<dbReference type="SMART" id="SM00230">
    <property type="entry name" value="CysPc"/>
    <property type="match status" value="1"/>
</dbReference>
<dbReference type="CDD" id="cd00214">
    <property type="entry name" value="Calpain_III"/>
    <property type="match status" value="1"/>
</dbReference>
<name>A0A2I9LNU1_9SCOR</name>
<dbReference type="InterPro" id="IPR002048">
    <property type="entry name" value="EF_hand_dom"/>
</dbReference>
<dbReference type="GO" id="GO:0005509">
    <property type="term" value="F:calcium ion binding"/>
    <property type="evidence" value="ECO:0007669"/>
    <property type="project" value="InterPro"/>
</dbReference>
<dbReference type="InterPro" id="IPR022682">
    <property type="entry name" value="Calpain_domain_III"/>
</dbReference>
<dbReference type="SUPFAM" id="SSF49758">
    <property type="entry name" value="Calpain large subunit, middle domain (domain III)"/>
    <property type="match status" value="1"/>
</dbReference>
<dbReference type="Pfam" id="PF01067">
    <property type="entry name" value="Calpain_III"/>
    <property type="match status" value="1"/>
</dbReference>
<evidence type="ECO:0000313" key="11">
    <source>
        <dbReference type="EMBL" id="MBW20056.1"/>
    </source>
</evidence>